<dbReference type="HOGENOM" id="CLU_402625_0_0_0"/>
<feature type="coiled-coil region" evidence="2">
    <location>
        <begin position="479"/>
        <end position="506"/>
    </location>
</feature>
<dbReference type="OrthoDB" id="248877at2"/>
<organism evidence="5 6">
    <name type="scientific">Pirellula staleyi (strain ATCC 27377 / DSM 6068 / ICPB 4128)</name>
    <name type="common">Pirella staleyi</name>
    <dbReference type="NCBI Taxonomy" id="530564"/>
    <lineage>
        <taxon>Bacteria</taxon>
        <taxon>Pseudomonadati</taxon>
        <taxon>Planctomycetota</taxon>
        <taxon>Planctomycetia</taxon>
        <taxon>Pirellulales</taxon>
        <taxon>Pirellulaceae</taxon>
        <taxon>Pirellula</taxon>
    </lineage>
</organism>
<dbReference type="PANTHER" id="PTHR30097">
    <property type="entry name" value="CATION EFFLUX SYSTEM PROTEIN CUSB"/>
    <property type="match status" value="1"/>
</dbReference>
<dbReference type="Proteomes" id="UP000001887">
    <property type="component" value="Chromosome"/>
</dbReference>
<keyword evidence="2" id="KW-0175">Coiled coil</keyword>
<feature type="transmembrane region" description="Helical" evidence="3">
    <location>
        <begin position="368"/>
        <end position="388"/>
    </location>
</feature>
<keyword evidence="6" id="KW-1185">Reference proteome</keyword>
<accession>D2QZ21</accession>
<keyword evidence="3" id="KW-1133">Transmembrane helix</keyword>
<dbReference type="STRING" id="530564.Psta_1801"/>
<dbReference type="InterPro" id="IPR058647">
    <property type="entry name" value="BSH_CzcB-like"/>
</dbReference>
<keyword evidence="3" id="KW-0812">Transmembrane</keyword>
<name>D2QZ21_PIRSD</name>
<dbReference type="eggNOG" id="COG0845">
    <property type="taxonomic scope" value="Bacteria"/>
</dbReference>
<dbReference type="InterPro" id="IPR029016">
    <property type="entry name" value="GAF-like_dom_sf"/>
</dbReference>
<dbReference type="AlphaFoldDB" id="D2QZ21"/>
<reference evidence="5 6" key="1">
    <citation type="journal article" date="2009" name="Stand. Genomic Sci.">
        <title>Complete genome sequence of Pirellula staleyi type strain (ATCC 27377).</title>
        <authorList>
            <person name="Clum A."/>
            <person name="Tindall B.J."/>
            <person name="Sikorski J."/>
            <person name="Ivanova N."/>
            <person name="Mavrommatis K."/>
            <person name="Lucas S."/>
            <person name="Glavina del Rio T."/>
            <person name="Nolan M."/>
            <person name="Chen F."/>
            <person name="Tice H."/>
            <person name="Pitluck S."/>
            <person name="Cheng J.F."/>
            <person name="Chertkov O."/>
            <person name="Brettin T."/>
            <person name="Han C."/>
            <person name="Detter J.C."/>
            <person name="Kuske C."/>
            <person name="Bruce D."/>
            <person name="Goodwin L."/>
            <person name="Ovchinikova G."/>
            <person name="Pati A."/>
            <person name="Mikhailova N."/>
            <person name="Chen A."/>
            <person name="Palaniappan K."/>
            <person name="Land M."/>
            <person name="Hauser L."/>
            <person name="Chang Y.J."/>
            <person name="Jeffries C.D."/>
            <person name="Chain P."/>
            <person name="Rohde M."/>
            <person name="Goker M."/>
            <person name="Bristow J."/>
            <person name="Eisen J.A."/>
            <person name="Markowitz V."/>
            <person name="Hugenholtz P."/>
            <person name="Kyrpides N.C."/>
            <person name="Klenk H.P."/>
            <person name="Lapidus A."/>
        </authorList>
    </citation>
    <scope>NUCLEOTIDE SEQUENCE [LARGE SCALE GENOMIC DNA]</scope>
    <source>
        <strain evidence="6">ATCC 27377 / DSM 6068 / ICPB 4128</strain>
    </source>
</reference>
<proteinExistence type="predicted"/>
<dbReference type="InterPro" id="IPR051909">
    <property type="entry name" value="MFP_Cation_Efflux"/>
</dbReference>
<protein>
    <recommendedName>
        <fullName evidence="4">CzcB-like barrel-sandwich hybrid domain-containing protein</fullName>
    </recommendedName>
</protein>
<dbReference type="PANTHER" id="PTHR30097:SF4">
    <property type="entry name" value="SLR6042 PROTEIN"/>
    <property type="match status" value="1"/>
</dbReference>
<sequence length="659" mass="72088">MTTGNLDPHEPSDAAWLEIEEVLDGLTQLAREDVAPETFYPKLLSQLIGVLAAVGGAVWTVREGQLLCQFEMQLEQTLAGDSQLRAQHDALIVDVLRSHEPQLVPPGSSTRNQVNDTPWLLIVAPLVVLDEPLGVIEILQRPESRPALVDGYFRLVTTGCEIAEDYEKNRQLRLLKTRELDAAQLLDLSRRVHESLILENVASTIVGDAPALAHCDRMTLLLARGNRTEVIAISGAASFDRRSQSLRHLEQLAGLVLRSGDTLWYGDNKNDDVAPQVEEAAEALVDETHARSLAMLPLTTDDESSRPIGILACEWFSRLPSIDDRRRAALIAATVAGAVEGAVEYESLPFKWLGRLRRKVRDHARQRLAQLALLGIVLGAITAALLLIPAELTVEASGELVPQVRQHVFAPADGVVIRLAGREGMSVRKGEPLAELDSPTLAIRLSEVGGKRRKTKEDLDSAQAQLLGDDLPASGPGSKSELAARIEQLKEISIGLEAEEEILKAEVAQLKINSPISGSIVTFDLERQLADRPVKRGELLMTIADLTSPWQLELDLPDRRAGYVLRAQAHSKQPVAVSFVLGTDITQVHRAVVEAIAPATSRDEQNQSIVHITAGSISGKLPELRPGATVRAKIECGTYPIGYVWFHELITLVRSWCVY</sequence>
<dbReference type="Gene3D" id="1.10.287.470">
    <property type="entry name" value="Helix hairpin bin"/>
    <property type="match status" value="1"/>
</dbReference>
<evidence type="ECO:0000313" key="5">
    <source>
        <dbReference type="EMBL" id="ADB16476.1"/>
    </source>
</evidence>
<evidence type="ECO:0000313" key="6">
    <source>
        <dbReference type="Proteomes" id="UP000001887"/>
    </source>
</evidence>
<dbReference type="Gene3D" id="3.30.450.40">
    <property type="match status" value="1"/>
</dbReference>
<evidence type="ECO:0000259" key="4">
    <source>
        <dbReference type="Pfam" id="PF25973"/>
    </source>
</evidence>
<dbReference type="SUPFAM" id="SSF55781">
    <property type="entry name" value="GAF domain-like"/>
    <property type="match status" value="1"/>
</dbReference>
<evidence type="ECO:0000256" key="1">
    <source>
        <dbReference type="ARBA" id="ARBA00022448"/>
    </source>
</evidence>
<dbReference type="GO" id="GO:0030313">
    <property type="term" value="C:cell envelope"/>
    <property type="evidence" value="ECO:0007669"/>
    <property type="project" value="TreeGrafter"/>
</dbReference>
<dbReference type="Pfam" id="PF25973">
    <property type="entry name" value="BSH_CzcB"/>
    <property type="match status" value="1"/>
</dbReference>
<dbReference type="KEGG" id="psl:Psta_1801"/>
<evidence type="ECO:0000256" key="3">
    <source>
        <dbReference type="SAM" id="Phobius"/>
    </source>
</evidence>
<keyword evidence="3" id="KW-0472">Membrane</keyword>
<evidence type="ECO:0000256" key="2">
    <source>
        <dbReference type="SAM" id="Coils"/>
    </source>
</evidence>
<dbReference type="GO" id="GO:0060003">
    <property type="term" value="P:copper ion export"/>
    <property type="evidence" value="ECO:0007669"/>
    <property type="project" value="TreeGrafter"/>
</dbReference>
<dbReference type="SUPFAM" id="SSF111369">
    <property type="entry name" value="HlyD-like secretion proteins"/>
    <property type="match status" value="1"/>
</dbReference>
<dbReference type="GO" id="GO:0015679">
    <property type="term" value="P:plasma membrane copper ion transport"/>
    <property type="evidence" value="ECO:0007669"/>
    <property type="project" value="TreeGrafter"/>
</dbReference>
<dbReference type="Gene3D" id="2.40.50.100">
    <property type="match status" value="1"/>
</dbReference>
<gene>
    <name evidence="5" type="ordered locus">Psta_1801</name>
</gene>
<keyword evidence="1" id="KW-0813">Transport</keyword>
<feature type="domain" description="CzcB-like barrel-sandwich hybrid" evidence="4">
    <location>
        <begin position="406"/>
        <end position="523"/>
    </location>
</feature>
<dbReference type="EMBL" id="CP001848">
    <property type="protein sequence ID" value="ADB16476.1"/>
    <property type="molecule type" value="Genomic_DNA"/>
</dbReference>